<proteinExistence type="predicted"/>
<gene>
    <name evidence="2" type="ORF">PoB_000670200</name>
</gene>
<dbReference type="Pfam" id="PF13843">
    <property type="entry name" value="DDE_Tnp_1_7"/>
    <property type="match status" value="1"/>
</dbReference>
<dbReference type="Proteomes" id="UP000735302">
    <property type="component" value="Unassembled WGS sequence"/>
</dbReference>
<evidence type="ECO:0000313" key="2">
    <source>
        <dbReference type="EMBL" id="GFN80196.1"/>
    </source>
</evidence>
<dbReference type="InterPro" id="IPR029526">
    <property type="entry name" value="PGBD"/>
</dbReference>
<keyword evidence="3" id="KW-1185">Reference proteome</keyword>
<evidence type="ECO:0000259" key="1">
    <source>
        <dbReference type="Pfam" id="PF13843"/>
    </source>
</evidence>
<dbReference type="AlphaFoldDB" id="A0AAV3YDL1"/>
<protein>
    <submittedName>
        <fullName evidence="2">PiggyBac transposable element-derived protein 4</fullName>
    </submittedName>
</protein>
<sequence length="150" mass="17153">MAREPNICNSPFAVCQRLTGPDLGRGYCLFVDNYSRAPALCDLLAANNTMCVGTVRQNRCHLPKDLMDQSLQTGQMDYRRPNQVLAIKWKDKREGQILRTKHLPNMREDATRTERKSKPDAVGDYTTHMPGIDFSDQIVSYNPFHHKTVE</sequence>
<dbReference type="PANTHER" id="PTHR46599:SF3">
    <property type="entry name" value="PIGGYBAC TRANSPOSABLE ELEMENT-DERIVED PROTEIN 4"/>
    <property type="match status" value="1"/>
</dbReference>
<dbReference type="EMBL" id="BLXT01000807">
    <property type="protein sequence ID" value="GFN80196.1"/>
    <property type="molecule type" value="Genomic_DNA"/>
</dbReference>
<reference evidence="2 3" key="1">
    <citation type="journal article" date="2021" name="Elife">
        <title>Chloroplast acquisition without the gene transfer in kleptoplastic sea slugs, Plakobranchus ocellatus.</title>
        <authorList>
            <person name="Maeda T."/>
            <person name="Takahashi S."/>
            <person name="Yoshida T."/>
            <person name="Shimamura S."/>
            <person name="Takaki Y."/>
            <person name="Nagai Y."/>
            <person name="Toyoda A."/>
            <person name="Suzuki Y."/>
            <person name="Arimoto A."/>
            <person name="Ishii H."/>
            <person name="Satoh N."/>
            <person name="Nishiyama T."/>
            <person name="Hasebe M."/>
            <person name="Maruyama T."/>
            <person name="Minagawa J."/>
            <person name="Obokata J."/>
            <person name="Shigenobu S."/>
        </authorList>
    </citation>
    <scope>NUCLEOTIDE SEQUENCE [LARGE SCALE GENOMIC DNA]</scope>
</reference>
<dbReference type="PANTHER" id="PTHR46599">
    <property type="entry name" value="PIGGYBAC TRANSPOSABLE ELEMENT-DERIVED PROTEIN 4"/>
    <property type="match status" value="1"/>
</dbReference>
<evidence type="ECO:0000313" key="3">
    <source>
        <dbReference type="Proteomes" id="UP000735302"/>
    </source>
</evidence>
<organism evidence="2 3">
    <name type="scientific">Plakobranchus ocellatus</name>
    <dbReference type="NCBI Taxonomy" id="259542"/>
    <lineage>
        <taxon>Eukaryota</taxon>
        <taxon>Metazoa</taxon>
        <taxon>Spiralia</taxon>
        <taxon>Lophotrochozoa</taxon>
        <taxon>Mollusca</taxon>
        <taxon>Gastropoda</taxon>
        <taxon>Heterobranchia</taxon>
        <taxon>Euthyneura</taxon>
        <taxon>Panpulmonata</taxon>
        <taxon>Sacoglossa</taxon>
        <taxon>Placobranchoidea</taxon>
        <taxon>Plakobranchidae</taxon>
        <taxon>Plakobranchus</taxon>
    </lineage>
</organism>
<accession>A0AAV3YDL1</accession>
<feature type="domain" description="PiggyBac transposable element-derived protein" evidence="1">
    <location>
        <begin position="11"/>
        <end position="141"/>
    </location>
</feature>
<comment type="caution">
    <text evidence="2">The sequence shown here is derived from an EMBL/GenBank/DDBJ whole genome shotgun (WGS) entry which is preliminary data.</text>
</comment>
<name>A0AAV3YDL1_9GAST</name>